<keyword evidence="1 5" id="KW-0378">Hydrolase</keyword>
<reference evidence="6" key="1">
    <citation type="journal article" date="2019" name="Int. J. Syst. Evol. Microbiol.">
        <title>The Global Catalogue of Microorganisms (GCM) 10K type strain sequencing project: providing services to taxonomists for standard genome sequencing and annotation.</title>
        <authorList>
            <consortium name="The Broad Institute Genomics Platform"/>
            <consortium name="The Broad Institute Genome Sequencing Center for Infectious Disease"/>
            <person name="Wu L."/>
            <person name="Ma J."/>
        </authorList>
    </citation>
    <scope>NUCLEOTIDE SEQUENCE [LARGE SCALE GENOMIC DNA]</scope>
    <source>
        <strain evidence="6">JCM 17983</strain>
    </source>
</reference>
<dbReference type="PROSITE" id="PS51257">
    <property type="entry name" value="PROKAR_LIPOPROTEIN"/>
    <property type="match status" value="1"/>
</dbReference>
<name>A0ABP9E2Y0_9PSEU</name>
<evidence type="ECO:0000256" key="3">
    <source>
        <dbReference type="SAM" id="MobiDB-lite"/>
    </source>
</evidence>
<protein>
    <submittedName>
        <fullName evidence="5">Glycoside hydrolase family 88 protein</fullName>
    </submittedName>
</protein>
<accession>A0ABP9E2Y0</accession>
<dbReference type="InterPro" id="IPR008928">
    <property type="entry name" value="6-hairpin_glycosidase_sf"/>
</dbReference>
<feature type="compositionally biased region" description="Pro residues" evidence="3">
    <location>
        <begin position="28"/>
        <end position="39"/>
    </location>
</feature>
<dbReference type="InterPro" id="IPR012341">
    <property type="entry name" value="6hp_glycosidase-like_sf"/>
</dbReference>
<evidence type="ECO:0000313" key="6">
    <source>
        <dbReference type="Proteomes" id="UP001500457"/>
    </source>
</evidence>
<dbReference type="RefSeq" id="WP_274229611.1">
    <property type="nucleotide sequence ID" value="NZ_BAABHQ010000002.1"/>
</dbReference>
<feature type="region of interest" description="Disordered" evidence="3">
    <location>
        <begin position="25"/>
        <end position="48"/>
    </location>
</feature>
<sequence>MAARHRLRVLVLVLAAAVVAGCGSAPAPAAPAPTQPPAGPDAQARGGPVAADGSVLAFADAQLAATADTLAPPAYPVRTNPDGSWLTKAAKDWTSGFLPAALWRVFERTRDPAWRVRAERWQEPLTPETAHDDTDLGFKMFMTFAVDHQLTGDEAAKQTALAAADTLAARFDPTVGMIRVWDKRDDQEKYQVNIDAMMNLELLYWAAQNGRPQYADIANRHADRTMRDLVRPDGSTSMFGGYDQRTGALLRTYTEQGARDDSTWARGQAWAAYGFAMAHRYTQDPRYLETAHRTADWFLDHLPPDRVPYWDFDVPQAPPEPRDTSAAAITAGALLAMNELDTDPAQKNADVDGARGMLASLSSPAYLARGTPFRSVLLHGTQNVPEGQADTGIMFGDYYFVEALNRWERQVGPSTQLTGG</sequence>
<comment type="similarity">
    <text evidence="2">Belongs to the glycosyl hydrolase 88 family.</text>
</comment>
<dbReference type="Pfam" id="PF07470">
    <property type="entry name" value="Glyco_hydro_88"/>
    <property type="match status" value="1"/>
</dbReference>
<dbReference type="Proteomes" id="UP001500457">
    <property type="component" value="Unassembled WGS sequence"/>
</dbReference>
<dbReference type="EMBL" id="BAABHQ010000002">
    <property type="protein sequence ID" value="GAA4864121.1"/>
    <property type="molecule type" value="Genomic_DNA"/>
</dbReference>
<dbReference type="PANTHER" id="PTHR36845:SF1">
    <property type="entry name" value="HYDROLASE, PUTATIVE (AFU_ORTHOLOGUE AFUA_7G05090)-RELATED"/>
    <property type="match status" value="1"/>
</dbReference>
<evidence type="ECO:0000313" key="5">
    <source>
        <dbReference type="EMBL" id="GAA4864121.1"/>
    </source>
</evidence>
<dbReference type="GO" id="GO:0016787">
    <property type="term" value="F:hydrolase activity"/>
    <property type="evidence" value="ECO:0007669"/>
    <property type="project" value="UniProtKB-KW"/>
</dbReference>
<feature type="chain" id="PRO_5045630680" evidence="4">
    <location>
        <begin position="30"/>
        <end position="420"/>
    </location>
</feature>
<keyword evidence="4" id="KW-0732">Signal</keyword>
<dbReference type="Gene3D" id="1.50.10.10">
    <property type="match status" value="1"/>
</dbReference>
<gene>
    <name evidence="5" type="ORF">GCM10023203_09910</name>
</gene>
<evidence type="ECO:0000256" key="2">
    <source>
        <dbReference type="ARBA" id="ARBA00038358"/>
    </source>
</evidence>
<keyword evidence="6" id="KW-1185">Reference proteome</keyword>
<proteinExistence type="inferred from homology"/>
<dbReference type="InterPro" id="IPR052369">
    <property type="entry name" value="UG_Glycosaminoglycan_Hydrolase"/>
</dbReference>
<comment type="caution">
    <text evidence="5">The sequence shown here is derived from an EMBL/GenBank/DDBJ whole genome shotgun (WGS) entry which is preliminary data.</text>
</comment>
<dbReference type="InterPro" id="IPR010905">
    <property type="entry name" value="Glyco_hydro_88"/>
</dbReference>
<feature type="signal peptide" evidence="4">
    <location>
        <begin position="1"/>
        <end position="29"/>
    </location>
</feature>
<dbReference type="PANTHER" id="PTHR36845">
    <property type="entry name" value="HYDROLASE, PUTATIVE (AFU_ORTHOLOGUE AFUA_7G05090)-RELATED"/>
    <property type="match status" value="1"/>
</dbReference>
<organism evidence="5 6">
    <name type="scientific">Actinomycetospora straminea</name>
    <dbReference type="NCBI Taxonomy" id="663607"/>
    <lineage>
        <taxon>Bacteria</taxon>
        <taxon>Bacillati</taxon>
        <taxon>Actinomycetota</taxon>
        <taxon>Actinomycetes</taxon>
        <taxon>Pseudonocardiales</taxon>
        <taxon>Pseudonocardiaceae</taxon>
        <taxon>Actinomycetospora</taxon>
    </lineage>
</organism>
<evidence type="ECO:0000256" key="1">
    <source>
        <dbReference type="ARBA" id="ARBA00022801"/>
    </source>
</evidence>
<evidence type="ECO:0000256" key="4">
    <source>
        <dbReference type="SAM" id="SignalP"/>
    </source>
</evidence>
<dbReference type="SUPFAM" id="SSF48208">
    <property type="entry name" value="Six-hairpin glycosidases"/>
    <property type="match status" value="1"/>
</dbReference>